<evidence type="ECO:0000256" key="6">
    <source>
        <dbReference type="ARBA" id="ARBA00023004"/>
    </source>
</evidence>
<dbReference type="OrthoDB" id="407298at2759"/>
<evidence type="ECO:0000256" key="3">
    <source>
        <dbReference type="ARBA" id="ARBA00022617"/>
    </source>
</evidence>
<evidence type="ECO:0000259" key="8">
    <source>
        <dbReference type="PROSITE" id="PS51405"/>
    </source>
</evidence>
<keyword evidence="5" id="KW-0560">Oxidoreductase</keyword>
<evidence type="ECO:0000256" key="1">
    <source>
        <dbReference type="ARBA" id="ARBA00001970"/>
    </source>
</evidence>
<accession>A0A6A5UE72</accession>
<keyword evidence="4" id="KW-0479">Metal-binding</keyword>
<sequence length="192" mass="21453">PLEARGPCPMLNTLANHEFLPHNGRAFTVDIIKTALKTALNINEDLGEHLHNQALATSPVANATTWGLDTLSRHNILEHDASLSRSDHFFTNDAVTFNATVFDQTRKWWPNDIIDVQQVADARLGRMIDSVKYNQKFTLSELAGAFKNEHLPVELGWKPPNPAITRTELLNLADSIINATVYKAESMGKLMR</sequence>
<evidence type="ECO:0000256" key="2">
    <source>
        <dbReference type="ARBA" id="ARBA00022559"/>
    </source>
</evidence>
<gene>
    <name evidence="9" type="ORF">CC80DRAFT_398409</name>
</gene>
<dbReference type="PANTHER" id="PTHR33577">
    <property type="entry name" value="STERIGMATOCYSTIN BIOSYNTHESIS PEROXIDASE STCC-RELATED"/>
    <property type="match status" value="1"/>
</dbReference>
<feature type="domain" description="Heme haloperoxidase family profile" evidence="8">
    <location>
        <begin position="1"/>
        <end position="171"/>
    </location>
</feature>
<comment type="cofactor">
    <cofactor evidence="1">
        <name>heme b</name>
        <dbReference type="ChEBI" id="CHEBI:60344"/>
    </cofactor>
</comment>
<dbReference type="PROSITE" id="PS51405">
    <property type="entry name" value="HEME_HALOPEROXIDASE"/>
    <property type="match status" value="1"/>
</dbReference>
<dbReference type="SUPFAM" id="SSF47571">
    <property type="entry name" value="Cloroperoxidase"/>
    <property type="match status" value="1"/>
</dbReference>
<dbReference type="Pfam" id="PF01328">
    <property type="entry name" value="Peroxidase_2"/>
    <property type="match status" value="1"/>
</dbReference>
<evidence type="ECO:0000313" key="10">
    <source>
        <dbReference type="Proteomes" id="UP000800035"/>
    </source>
</evidence>
<evidence type="ECO:0000313" key="9">
    <source>
        <dbReference type="EMBL" id="KAF1963004.1"/>
    </source>
</evidence>
<name>A0A6A5UE72_9PLEO</name>
<dbReference type="Proteomes" id="UP000800035">
    <property type="component" value="Unassembled WGS sequence"/>
</dbReference>
<dbReference type="GO" id="GO:0004601">
    <property type="term" value="F:peroxidase activity"/>
    <property type="evidence" value="ECO:0007669"/>
    <property type="project" value="UniProtKB-KW"/>
</dbReference>
<dbReference type="EMBL" id="ML976978">
    <property type="protein sequence ID" value="KAF1963004.1"/>
    <property type="molecule type" value="Genomic_DNA"/>
</dbReference>
<comment type="similarity">
    <text evidence="7">Belongs to the chloroperoxidase family.</text>
</comment>
<evidence type="ECO:0000256" key="4">
    <source>
        <dbReference type="ARBA" id="ARBA00022723"/>
    </source>
</evidence>
<dbReference type="AlphaFoldDB" id="A0A6A5UE72"/>
<keyword evidence="10" id="KW-1185">Reference proteome</keyword>
<dbReference type="Gene3D" id="1.10.489.10">
    <property type="entry name" value="Chloroperoxidase-like"/>
    <property type="match status" value="1"/>
</dbReference>
<evidence type="ECO:0000256" key="5">
    <source>
        <dbReference type="ARBA" id="ARBA00023002"/>
    </source>
</evidence>
<feature type="non-terminal residue" evidence="9">
    <location>
        <position position="1"/>
    </location>
</feature>
<keyword evidence="6" id="KW-0408">Iron</keyword>
<organism evidence="9 10">
    <name type="scientific">Byssothecium circinans</name>
    <dbReference type="NCBI Taxonomy" id="147558"/>
    <lineage>
        <taxon>Eukaryota</taxon>
        <taxon>Fungi</taxon>
        <taxon>Dikarya</taxon>
        <taxon>Ascomycota</taxon>
        <taxon>Pezizomycotina</taxon>
        <taxon>Dothideomycetes</taxon>
        <taxon>Pleosporomycetidae</taxon>
        <taxon>Pleosporales</taxon>
        <taxon>Massarineae</taxon>
        <taxon>Massarinaceae</taxon>
        <taxon>Byssothecium</taxon>
    </lineage>
</organism>
<dbReference type="InterPro" id="IPR000028">
    <property type="entry name" value="Chloroperoxidase"/>
</dbReference>
<reference evidence="9" key="1">
    <citation type="journal article" date="2020" name="Stud. Mycol.">
        <title>101 Dothideomycetes genomes: a test case for predicting lifestyles and emergence of pathogens.</title>
        <authorList>
            <person name="Haridas S."/>
            <person name="Albert R."/>
            <person name="Binder M."/>
            <person name="Bloem J."/>
            <person name="Labutti K."/>
            <person name="Salamov A."/>
            <person name="Andreopoulos B."/>
            <person name="Baker S."/>
            <person name="Barry K."/>
            <person name="Bills G."/>
            <person name="Bluhm B."/>
            <person name="Cannon C."/>
            <person name="Castanera R."/>
            <person name="Culley D."/>
            <person name="Daum C."/>
            <person name="Ezra D."/>
            <person name="Gonzalez J."/>
            <person name="Henrissat B."/>
            <person name="Kuo A."/>
            <person name="Liang C."/>
            <person name="Lipzen A."/>
            <person name="Lutzoni F."/>
            <person name="Magnuson J."/>
            <person name="Mondo S."/>
            <person name="Nolan M."/>
            <person name="Ohm R."/>
            <person name="Pangilinan J."/>
            <person name="Park H.-J."/>
            <person name="Ramirez L."/>
            <person name="Alfaro M."/>
            <person name="Sun H."/>
            <person name="Tritt A."/>
            <person name="Yoshinaga Y."/>
            <person name="Zwiers L.-H."/>
            <person name="Turgeon B."/>
            <person name="Goodwin S."/>
            <person name="Spatafora J."/>
            <person name="Crous P."/>
            <person name="Grigoriev I."/>
        </authorList>
    </citation>
    <scope>NUCLEOTIDE SEQUENCE</scope>
    <source>
        <strain evidence="9">CBS 675.92</strain>
    </source>
</reference>
<keyword evidence="2 9" id="KW-0575">Peroxidase</keyword>
<protein>
    <submittedName>
        <fullName evidence="9">Cloroperoxidase</fullName>
    </submittedName>
</protein>
<evidence type="ECO:0000256" key="7">
    <source>
        <dbReference type="ARBA" id="ARBA00025795"/>
    </source>
</evidence>
<proteinExistence type="inferred from homology"/>
<keyword evidence="3" id="KW-0349">Heme</keyword>
<dbReference type="PANTHER" id="PTHR33577:SF7">
    <property type="entry name" value="HEME HALOPEROXIDASE FAMILY PROFILE DOMAIN-CONTAINING PROTEIN"/>
    <property type="match status" value="1"/>
</dbReference>
<dbReference type="InterPro" id="IPR036851">
    <property type="entry name" value="Chloroperoxidase-like_sf"/>
</dbReference>
<dbReference type="GO" id="GO:0046872">
    <property type="term" value="F:metal ion binding"/>
    <property type="evidence" value="ECO:0007669"/>
    <property type="project" value="UniProtKB-KW"/>
</dbReference>